<feature type="region of interest" description="Disordered" evidence="2">
    <location>
        <begin position="318"/>
        <end position="345"/>
    </location>
</feature>
<evidence type="ECO:0000256" key="1">
    <source>
        <dbReference type="SAM" id="Coils"/>
    </source>
</evidence>
<protein>
    <submittedName>
        <fullName evidence="4">Coiled-coil domain-containing protein 57-like</fullName>
    </submittedName>
</protein>
<accession>A0ABM0GUJ3</accession>
<feature type="compositionally biased region" description="Polar residues" evidence="2">
    <location>
        <begin position="594"/>
        <end position="604"/>
    </location>
</feature>
<evidence type="ECO:0000313" key="4">
    <source>
        <dbReference type="RefSeq" id="XP_002737650.2"/>
    </source>
</evidence>
<sequence>MELAVKRIEDEFQRRHAELDRYAKEKETALTACKESHNERERSLQDTIRELQSQTETKDVEIRRLTWALADNTKEKDIQLEKMRKQLSDFKCNSDSKLADVSHSVVAKDLEIQALRETDGKLRSELAQRKEDVARYKKELSQAMEREASLERSKTQVELDWQRRCEDRERIQYQKSEELISKITTARDEAIALVKERERELQQREDLIRVLSQDRDEAIATLRQHGLTVNRHIIPTRDTADDQDAPASQQIQLLQQQNESLKQVIRTMREEMESFEEKRKSDTADQKKMNNQDCGDRDGPITEDYVRALETEVRELKARSRELKDTDERKSDKTSKPVMDKPLGSIPVNADNAYVRSHIQSLNDTIGALRADKVEAVTQIKKQQTRIEHLDAVMSNVTQEAKQKQLEADQLQYELNAQQRRSTTEISALQQQVSELKLQLKETRKEADEYFKNGLERNLEATSLGQEISSLKMDLASRKPAILTGSQDALVQQLQNEVQYLRNELYNAGKEELTGGSESTAVLRAKLKVAAKHITQLAKERQRLIELGNKLRSELLKYTATSQDPPPRQHPGVVPQGNPWKQPPHQSRYPGQQLHPTQQTKPTSGAQLVDDFQSKLSNLEKLQYELTKQELRFAQRQSPEKVLQPTQDVPRPNVDQRQQQTGYSADLQTTMSTVRSAGSPLLMSLSSYGDGSIQDVWRILDEGPSPSPTFRRSPSPYHNQPLHPSGDFEPRPTIPDGNPSHNLDVAGVRPAMEERQKHEKKQLSNLAAGKYKKSQPKQAIRNYNTK</sequence>
<feature type="region of interest" description="Disordered" evidence="2">
    <location>
        <begin position="271"/>
        <end position="301"/>
    </location>
</feature>
<feature type="coiled-coil region" evidence="1">
    <location>
        <begin position="5"/>
        <end position="54"/>
    </location>
</feature>
<evidence type="ECO:0000256" key="2">
    <source>
        <dbReference type="SAM" id="MobiDB-lite"/>
    </source>
</evidence>
<organism evidence="3 4">
    <name type="scientific">Saccoglossus kowalevskii</name>
    <name type="common">Acorn worm</name>
    <dbReference type="NCBI Taxonomy" id="10224"/>
    <lineage>
        <taxon>Eukaryota</taxon>
        <taxon>Metazoa</taxon>
        <taxon>Hemichordata</taxon>
        <taxon>Enteropneusta</taxon>
        <taxon>Harrimaniidae</taxon>
        <taxon>Saccoglossus</taxon>
    </lineage>
</organism>
<keyword evidence="3" id="KW-1185">Reference proteome</keyword>
<dbReference type="InterPro" id="IPR042481">
    <property type="entry name" value="CCDC57"/>
</dbReference>
<gene>
    <name evidence="4" type="primary">LOC100368744</name>
</gene>
<evidence type="ECO:0000313" key="3">
    <source>
        <dbReference type="Proteomes" id="UP000694865"/>
    </source>
</evidence>
<dbReference type="PANTHER" id="PTHR46725">
    <property type="entry name" value="COILED-COIL DOMAIN-CONTAINING PROTEIN 57"/>
    <property type="match status" value="1"/>
</dbReference>
<dbReference type="RefSeq" id="XP_002737650.2">
    <property type="nucleotide sequence ID" value="XM_002737604.2"/>
</dbReference>
<feature type="region of interest" description="Disordered" evidence="2">
    <location>
        <begin position="634"/>
        <end position="664"/>
    </location>
</feature>
<feature type="region of interest" description="Disordered" evidence="2">
    <location>
        <begin position="560"/>
        <end position="604"/>
    </location>
</feature>
<proteinExistence type="predicted"/>
<name>A0ABM0GUJ3_SACKO</name>
<feature type="coiled-coil region" evidence="1">
    <location>
        <begin position="126"/>
        <end position="153"/>
    </location>
</feature>
<reference evidence="4" key="1">
    <citation type="submission" date="2025-08" db="UniProtKB">
        <authorList>
            <consortium name="RefSeq"/>
        </authorList>
    </citation>
    <scope>IDENTIFICATION</scope>
    <source>
        <tissue evidence="4">Testes</tissue>
    </source>
</reference>
<dbReference type="Proteomes" id="UP000694865">
    <property type="component" value="Unplaced"/>
</dbReference>
<dbReference type="GeneID" id="100368744"/>
<feature type="coiled-coil region" evidence="1">
    <location>
        <begin position="380"/>
        <end position="453"/>
    </location>
</feature>
<feature type="region of interest" description="Disordered" evidence="2">
    <location>
        <begin position="700"/>
        <end position="786"/>
    </location>
</feature>
<keyword evidence="1" id="KW-0175">Coiled coil</keyword>
<dbReference type="PANTHER" id="PTHR46725:SF1">
    <property type="entry name" value="COILED-COIL DOMAIN-CONTAINING PROTEIN 57"/>
    <property type="match status" value="1"/>
</dbReference>
<feature type="compositionally biased region" description="Polar residues" evidence="2">
    <location>
        <begin position="655"/>
        <end position="664"/>
    </location>
</feature>
<feature type="compositionally biased region" description="Basic and acidic residues" evidence="2">
    <location>
        <begin position="318"/>
        <end position="339"/>
    </location>
</feature>